<dbReference type="Proteomes" id="UP000287651">
    <property type="component" value="Unassembled WGS sequence"/>
</dbReference>
<comment type="caution">
    <text evidence="1">The sequence shown here is derived from an EMBL/GenBank/DDBJ whole genome shotgun (WGS) entry which is preliminary data.</text>
</comment>
<dbReference type="AlphaFoldDB" id="A0A426YJU2"/>
<sequence length="148" mass="16672">MGHREQRLVESRYHMDSIGGWGILLKSLLWLVETGEREDEDSGGDEWLLCGDVAVSATCVVLAVGSHYLRPCGCSFSPLFHCIAMADLLLFFQHHLTSWRMHLATMSCLLMWSLRSHTMTDAGVAWALIRMMERPTAGEKVGDKHPEK</sequence>
<dbReference type="EMBL" id="AMZH03011932">
    <property type="protein sequence ID" value="RRT51983.1"/>
    <property type="molecule type" value="Genomic_DNA"/>
</dbReference>
<reference evidence="1 2" key="1">
    <citation type="journal article" date="2014" name="Agronomy (Basel)">
        <title>A Draft Genome Sequence for Ensete ventricosum, the Drought-Tolerant Tree Against Hunger.</title>
        <authorList>
            <person name="Harrison J."/>
            <person name="Moore K.A."/>
            <person name="Paszkiewicz K."/>
            <person name="Jones T."/>
            <person name="Grant M."/>
            <person name="Ambacheew D."/>
            <person name="Muzemil S."/>
            <person name="Studholme D.J."/>
        </authorList>
    </citation>
    <scope>NUCLEOTIDE SEQUENCE [LARGE SCALE GENOMIC DNA]</scope>
</reference>
<accession>A0A426YJU2</accession>
<name>A0A426YJU2_ENSVE</name>
<proteinExistence type="predicted"/>
<protein>
    <submittedName>
        <fullName evidence="1">Uncharacterized protein</fullName>
    </submittedName>
</protein>
<evidence type="ECO:0000313" key="2">
    <source>
        <dbReference type="Proteomes" id="UP000287651"/>
    </source>
</evidence>
<organism evidence="1 2">
    <name type="scientific">Ensete ventricosum</name>
    <name type="common">Abyssinian banana</name>
    <name type="synonym">Musa ensete</name>
    <dbReference type="NCBI Taxonomy" id="4639"/>
    <lineage>
        <taxon>Eukaryota</taxon>
        <taxon>Viridiplantae</taxon>
        <taxon>Streptophyta</taxon>
        <taxon>Embryophyta</taxon>
        <taxon>Tracheophyta</taxon>
        <taxon>Spermatophyta</taxon>
        <taxon>Magnoliopsida</taxon>
        <taxon>Liliopsida</taxon>
        <taxon>Zingiberales</taxon>
        <taxon>Musaceae</taxon>
        <taxon>Ensete</taxon>
    </lineage>
</organism>
<evidence type="ECO:0000313" key="1">
    <source>
        <dbReference type="EMBL" id="RRT51983.1"/>
    </source>
</evidence>
<gene>
    <name evidence="1" type="ORF">B296_00013707</name>
</gene>